<evidence type="ECO:0008006" key="4">
    <source>
        <dbReference type="Google" id="ProtNLM"/>
    </source>
</evidence>
<gene>
    <name evidence="2" type="ORF">CSSPJE1EN2_LOCUS9288</name>
</gene>
<proteinExistence type="predicted"/>
<evidence type="ECO:0000256" key="1">
    <source>
        <dbReference type="SAM" id="MobiDB-lite"/>
    </source>
</evidence>
<name>A0ABP1AUW6_9BRYO</name>
<accession>A0ABP1AUW6</accession>
<evidence type="ECO:0000313" key="3">
    <source>
        <dbReference type="Proteomes" id="UP001497522"/>
    </source>
</evidence>
<reference evidence="2" key="1">
    <citation type="submission" date="2024-03" db="EMBL/GenBank/DDBJ databases">
        <authorList>
            <consortium name="ELIXIR-Norway"/>
            <consortium name="Elixir Norway"/>
        </authorList>
    </citation>
    <scope>NUCLEOTIDE SEQUENCE</scope>
</reference>
<dbReference type="EMBL" id="OZ023717">
    <property type="protein sequence ID" value="CAK9866293.1"/>
    <property type="molecule type" value="Genomic_DNA"/>
</dbReference>
<sequence length="106" mass="11862">MTISASVSLPKTPPLHPKSLQHPEQQPPIQAIHMVKWTWPFANVILAVCGLAYLATWSSVNLWTWECELGKVELTSLRCGLGNMELTMQQCELCDSAKQTDKVILE</sequence>
<keyword evidence="3" id="KW-1185">Reference proteome</keyword>
<dbReference type="Proteomes" id="UP001497522">
    <property type="component" value="Chromosome 16"/>
</dbReference>
<evidence type="ECO:0000313" key="2">
    <source>
        <dbReference type="EMBL" id="CAK9866293.1"/>
    </source>
</evidence>
<protein>
    <recommendedName>
        <fullName evidence="4">ATP synthase F0 subunit 8</fullName>
    </recommendedName>
</protein>
<feature type="region of interest" description="Disordered" evidence="1">
    <location>
        <begin position="1"/>
        <end position="24"/>
    </location>
</feature>
<organism evidence="2 3">
    <name type="scientific">Sphagnum jensenii</name>
    <dbReference type="NCBI Taxonomy" id="128206"/>
    <lineage>
        <taxon>Eukaryota</taxon>
        <taxon>Viridiplantae</taxon>
        <taxon>Streptophyta</taxon>
        <taxon>Embryophyta</taxon>
        <taxon>Bryophyta</taxon>
        <taxon>Sphagnophytina</taxon>
        <taxon>Sphagnopsida</taxon>
        <taxon>Sphagnales</taxon>
        <taxon>Sphagnaceae</taxon>
        <taxon>Sphagnum</taxon>
    </lineage>
</organism>